<dbReference type="InterPro" id="IPR036390">
    <property type="entry name" value="WH_DNA-bd_sf"/>
</dbReference>
<evidence type="ECO:0000313" key="4">
    <source>
        <dbReference type="Proteomes" id="UP001451606"/>
    </source>
</evidence>
<dbReference type="Proteomes" id="UP001451606">
    <property type="component" value="Chromosome"/>
</dbReference>
<dbReference type="InterPro" id="IPR027417">
    <property type="entry name" value="P-loop_NTPase"/>
</dbReference>
<dbReference type="InterPro" id="IPR004256">
    <property type="entry name" value="DUF234"/>
</dbReference>
<proteinExistence type="predicted"/>
<dbReference type="KEGG" id="omr:OXIME_001590"/>
<dbReference type="InterPro" id="IPR011335">
    <property type="entry name" value="Restrct_endonuc-II-like"/>
</dbReference>
<dbReference type="Pfam" id="PF03008">
    <property type="entry name" value="DUF234"/>
    <property type="match status" value="1"/>
</dbReference>
<sequence length="490" mass="56517">MSQQKFVNRVEDMKILEDIWSANGASLFILYGRRRVGKTELINRFIGGRGVYFLATTEGDRENIRSFKVIISKFLGDDSILKASFDDWHSFFSVLSSSSSFQARAMRSKIIIAIDEFPYLIDSNRAIPSIFQKIYDTILRQMNVMLILSGSSISMMENEVLSYKSPLYGRRTGQLRLSPLKFRHLAEFVDYGFEDLCKTYFVFGGVPEYLLKLDPDLDFWGNVSRTMLSRGGPLYEEAEFLLRTEFREPKNYMLILKSISYGNHTLGEMCSYSSLDKSMVSKYLDVLMALGLITVEKPFGSNDKFKKRLYWISDQYLKFWFRYILQHKSEIESSHTEEVLSDIMDTFSSFAGEQFENLMKELLLDGILGRSFSQASRWWGRNGTGKKGMDIEEIDIVAYSETRGELLFAECKWTNSPVPKSLFQGLRAKSGALRKQYPGIKYTYAVFSKSGFRGEYKEIGEDTILMDLSDIQKGLNELLRGKKMDRSVFY</sequence>
<name>A0AAX4NJB0_9ARCH</name>
<gene>
    <name evidence="3" type="ORF">OXIME_001590</name>
</gene>
<dbReference type="GO" id="GO:0005524">
    <property type="term" value="F:ATP binding"/>
    <property type="evidence" value="ECO:0007669"/>
    <property type="project" value="UniProtKB-KW"/>
</dbReference>
<dbReference type="SUPFAM" id="SSF46785">
    <property type="entry name" value="Winged helix' DNA-binding domain"/>
    <property type="match status" value="1"/>
</dbReference>
<accession>A0AAX4NJB0</accession>
<feature type="domain" description="DUF234" evidence="2">
    <location>
        <begin position="320"/>
        <end position="415"/>
    </location>
</feature>
<evidence type="ECO:0000313" key="3">
    <source>
        <dbReference type="EMBL" id="WYY00996.1"/>
    </source>
</evidence>
<dbReference type="GeneID" id="95968328"/>
<dbReference type="EMBL" id="CP133772">
    <property type="protein sequence ID" value="WYY00996.1"/>
    <property type="molecule type" value="Genomic_DNA"/>
</dbReference>
<dbReference type="PANTHER" id="PTHR34704:SF1">
    <property type="entry name" value="ATPASE"/>
    <property type="match status" value="1"/>
</dbReference>
<dbReference type="RefSeq" id="WP_393971318.1">
    <property type="nucleotide sequence ID" value="NZ_CP133772.1"/>
</dbReference>
<dbReference type="SUPFAM" id="SSF52980">
    <property type="entry name" value="Restriction endonuclease-like"/>
    <property type="match status" value="1"/>
</dbReference>
<keyword evidence="4" id="KW-1185">Reference proteome</keyword>
<dbReference type="Gene3D" id="1.10.10.10">
    <property type="entry name" value="Winged helix-like DNA-binding domain superfamily/Winged helix DNA-binding domain"/>
    <property type="match status" value="1"/>
</dbReference>
<reference evidence="3 4" key="1">
    <citation type="submission" date="2023-09" db="EMBL/GenBank/DDBJ databases">
        <authorList>
            <person name="Golyshina O.V."/>
            <person name="Lunev E.A."/>
            <person name="Bargiela R."/>
            <person name="Gaines M.C."/>
            <person name="Daum B."/>
            <person name="Bale N.J."/>
            <person name="Koenen M."/>
            <person name="Sinninghe Damst J.S."/>
            <person name="Yakimov M."/>
            <person name="Golyshin P.N."/>
        </authorList>
    </citation>
    <scope>NUCLEOTIDE SEQUENCE [LARGE SCALE GENOMIC DNA]</scope>
    <source>
        <strain evidence="3 4">M1</strain>
    </source>
</reference>
<dbReference type="Pfam" id="PF01637">
    <property type="entry name" value="ATPase_2"/>
    <property type="match status" value="1"/>
</dbReference>
<dbReference type="AlphaFoldDB" id="A0AAX4NJB0"/>
<protein>
    <submittedName>
        <fullName evidence="3">ATP-binding protein</fullName>
    </submittedName>
</protein>
<keyword evidence="3" id="KW-0547">Nucleotide-binding</keyword>
<feature type="domain" description="ATPase" evidence="1">
    <location>
        <begin position="6"/>
        <end position="211"/>
    </location>
</feature>
<dbReference type="Gene3D" id="3.40.50.300">
    <property type="entry name" value="P-loop containing nucleotide triphosphate hydrolases"/>
    <property type="match status" value="1"/>
</dbReference>
<keyword evidence="3" id="KW-0067">ATP-binding</keyword>
<evidence type="ECO:0000259" key="2">
    <source>
        <dbReference type="Pfam" id="PF03008"/>
    </source>
</evidence>
<dbReference type="PANTHER" id="PTHR34704">
    <property type="entry name" value="ATPASE"/>
    <property type="match status" value="1"/>
</dbReference>
<organism evidence="3 4">
    <name type="scientific">Oxyplasma meridianum</name>
    <dbReference type="NCBI Taxonomy" id="3073602"/>
    <lineage>
        <taxon>Archaea</taxon>
        <taxon>Methanobacteriati</taxon>
        <taxon>Thermoplasmatota</taxon>
        <taxon>Thermoplasmata</taxon>
        <taxon>Thermoplasmatales</taxon>
        <taxon>Thermoplasmataceae</taxon>
        <taxon>Oxyplasma</taxon>
    </lineage>
</organism>
<evidence type="ECO:0000259" key="1">
    <source>
        <dbReference type="Pfam" id="PF01637"/>
    </source>
</evidence>
<dbReference type="SUPFAM" id="SSF52540">
    <property type="entry name" value="P-loop containing nucleoside triphosphate hydrolases"/>
    <property type="match status" value="1"/>
</dbReference>
<dbReference type="InterPro" id="IPR036388">
    <property type="entry name" value="WH-like_DNA-bd_sf"/>
</dbReference>
<dbReference type="InterPro" id="IPR011579">
    <property type="entry name" value="ATPase_dom"/>
</dbReference>